<gene>
    <name evidence="2" type="ORF">ABFB10_09110</name>
</gene>
<name>A0AAW9SJJ1_9RHOB</name>
<dbReference type="AlphaFoldDB" id="A0AAW9SJJ1"/>
<evidence type="ECO:0000313" key="2">
    <source>
        <dbReference type="EMBL" id="MEN9061174.1"/>
    </source>
</evidence>
<organism evidence="2 3">
    <name type="scientific">Ponticoccus litoralis</name>
    <dbReference type="NCBI Taxonomy" id="422297"/>
    <lineage>
        <taxon>Bacteria</taxon>
        <taxon>Pseudomonadati</taxon>
        <taxon>Pseudomonadota</taxon>
        <taxon>Alphaproteobacteria</taxon>
        <taxon>Rhodobacterales</taxon>
        <taxon>Roseobacteraceae</taxon>
        <taxon>Ponticoccus</taxon>
    </lineage>
</organism>
<dbReference type="Proteomes" id="UP001428774">
    <property type="component" value="Unassembled WGS sequence"/>
</dbReference>
<dbReference type="InterPro" id="IPR038186">
    <property type="entry name" value="CHAD_dom_sf"/>
</dbReference>
<dbReference type="EMBL" id="JBDNCH010000002">
    <property type="protein sequence ID" value="MEN9061174.1"/>
    <property type="molecule type" value="Genomic_DNA"/>
</dbReference>
<dbReference type="SMART" id="SM00880">
    <property type="entry name" value="CHAD"/>
    <property type="match status" value="1"/>
</dbReference>
<dbReference type="PANTHER" id="PTHR39339:SF1">
    <property type="entry name" value="CHAD DOMAIN-CONTAINING PROTEIN"/>
    <property type="match status" value="1"/>
</dbReference>
<protein>
    <submittedName>
        <fullName evidence="2">CHAD domain-containing protein</fullName>
    </submittedName>
</protein>
<accession>A0AAW9SJJ1</accession>
<sequence>MPPGSSLYTLPPAAVAVLLSEPLGKLRPLRQDDDPQGFTLLDTFDHAVARRHLALVETAEVLHLFCADGQWLTQSPARRGSFVTDLQDGPVRAALQAMAIRRSLQPLCGGTAWRGTAAFVDDEGKTHVRLRLLTLETGDGALTLLTLSGLRGYDKALDRLRARIAALGGTAPGALCPVLAPEAVAYVSRPEVTIAPTDRAFDTATDIIAAHLPLARRNEQGALEDIDTEFLKHYRIALRKIRSVLSLFKGVYDEGQTAHLKARFAALMAATGRLRDLDVYLQDRQSFYDKVPVDLHGGLDRMFQLFAAERRRELARLRRHLRSRAYATEIARLEKLFRKRKPLQKGPKAGTPVGDYAARLIWKRYRRICTIAAGITDLTPDDDVHALRIQCKKLRYLMEFFTPLYGAEQLKPLIKALKKLQATLGAFNDCSVQQDSLRAFVASLDPETPEAMGVAQSVGALVTVLHRQQLEERARVSDRFARFNSPAVQAQFETLFHAARKGDKRC</sequence>
<proteinExistence type="predicted"/>
<reference evidence="2 3" key="1">
    <citation type="submission" date="2024-05" db="EMBL/GenBank/DDBJ databases">
        <title>Genome sequence of Ponticoccus litoralis KCCM 90028.</title>
        <authorList>
            <person name="Kim J.M."/>
            <person name="Lee J.K."/>
            <person name="Choi B.J."/>
            <person name="Bayburt H."/>
            <person name="Baek J.H."/>
            <person name="Jeon C.O."/>
        </authorList>
    </citation>
    <scope>NUCLEOTIDE SEQUENCE [LARGE SCALE GENOMIC DNA]</scope>
    <source>
        <strain evidence="2 3">KCCM 90028</strain>
    </source>
</reference>
<keyword evidence="3" id="KW-1185">Reference proteome</keyword>
<dbReference type="PANTHER" id="PTHR39339">
    <property type="entry name" value="SLR1444 PROTEIN"/>
    <property type="match status" value="1"/>
</dbReference>
<dbReference type="Gene3D" id="1.40.20.10">
    <property type="entry name" value="CHAD domain"/>
    <property type="match status" value="1"/>
</dbReference>
<dbReference type="PROSITE" id="PS51708">
    <property type="entry name" value="CHAD"/>
    <property type="match status" value="1"/>
</dbReference>
<evidence type="ECO:0000313" key="3">
    <source>
        <dbReference type="Proteomes" id="UP001428774"/>
    </source>
</evidence>
<dbReference type="InterPro" id="IPR007899">
    <property type="entry name" value="CHAD_dom"/>
</dbReference>
<feature type="domain" description="CHAD" evidence="1">
    <location>
        <begin position="197"/>
        <end position="501"/>
    </location>
</feature>
<dbReference type="RefSeq" id="WP_347166272.1">
    <property type="nucleotide sequence ID" value="NZ_JBDNCH010000002.1"/>
</dbReference>
<comment type="caution">
    <text evidence="2">The sequence shown here is derived from an EMBL/GenBank/DDBJ whole genome shotgun (WGS) entry which is preliminary data.</text>
</comment>
<dbReference type="Pfam" id="PF05235">
    <property type="entry name" value="CHAD"/>
    <property type="match status" value="1"/>
</dbReference>
<evidence type="ECO:0000259" key="1">
    <source>
        <dbReference type="PROSITE" id="PS51708"/>
    </source>
</evidence>